<organism evidence="9 10">
    <name type="scientific">Paracraurococcus ruber</name>
    <dbReference type="NCBI Taxonomy" id="77675"/>
    <lineage>
        <taxon>Bacteria</taxon>
        <taxon>Pseudomonadati</taxon>
        <taxon>Pseudomonadota</taxon>
        <taxon>Alphaproteobacteria</taxon>
        <taxon>Acetobacterales</taxon>
        <taxon>Roseomonadaceae</taxon>
        <taxon>Paracraurococcus</taxon>
    </lineage>
</organism>
<evidence type="ECO:0000313" key="10">
    <source>
        <dbReference type="Proteomes" id="UP000697995"/>
    </source>
</evidence>
<dbReference type="NCBIfam" id="TIGR03109">
    <property type="entry name" value="exosort_XrtA"/>
    <property type="match status" value="1"/>
</dbReference>
<accession>A0ABS1D740</accession>
<feature type="transmembrane region" description="Helical" evidence="8">
    <location>
        <begin position="147"/>
        <end position="165"/>
    </location>
</feature>
<dbReference type="EMBL" id="NRSG01000464">
    <property type="protein sequence ID" value="MBK1662150.1"/>
    <property type="molecule type" value="Genomic_DNA"/>
</dbReference>
<evidence type="ECO:0000256" key="1">
    <source>
        <dbReference type="ARBA" id="ARBA00004651"/>
    </source>
</evidence>
<feature type="transmembrane region" description="Helical" evidence="8">
    <location>
        <begin position="275"/>
        <end position="295"/>
    </location>
</feature>
<sequence>MPGLPPAGPGAPPVTPSSTLPVPAATLRPASAWTATLALIGLGLAAIGGLFWREATAAVRVWDASATYNHCWLVLPIAAWLAWSRRGRLASLTPQPLPWAALLALPAGLAWLAAERLGIMEGRQFAALGMVYVLALAVLGWRVCRAMAAPLLYLVFLVPFGAFTVPALQRITAWLIEIGLQITGVPHYIDALVIETPAGAFLVAEACAGLRFLIATLAFGALYAFVMFRSPGRRLAVMALALVVPIIANGLRAFGIVLLGQYLGSAEAAAADHILYGWIFFSIVLLLLILAGLPFREDGAPEPRRPAPAGLMPPRPAALALAALLVVGFAAAGTQAVPGLLG</sequence>
<dbReference type="NCBIfam" id="TIGR04178">
    <property type="entry name" value="exo_archaeo"/>
    <property type="match status" value="1"/>
</dbReference>
<feature type="transmembrane region" description="Helical" evidence="8">
    <location>
        <begin position="235"/>
        <end position="263"/>
    </location>
</feature>
<evidence type="ECO:0000256" key="8">
    <source>
        <dbReference type="SAM" id="Phobius"/>
    </source>
</evidence>
<evidence type="ECO:0000313" key="9">
    <source>
        <dbReference type="EMBL" id="MBK1662150.1"/>
    </source>
</evidence>
<evidence type="ECO:0000256" key="7">
    <source>
        <dbReference type="ARBA" id="ARBA00023136"/>
    </source>
</evidence>
<keyword evidence="5" id="KW-0378">Hydrolase</keyword>
<keyword evidence="6 8" id="KW-1133">Transmembrane helix</keyword>
<dbReference type="InterPro" id="IPR013426">
    <property type="entry name" value="EpsH-like"/>
</dbReference>
<dbReference type="InterPro" id="IPR019127">
    <property type="entry name" value="Exosortase"/>
</dbReference>
<keyword evidence="10" id="KW-1185">Reference proteome</keyword>
<dbReference type="NCBIfam" id="TIGR02602">
    <property type="entry name" value="8TM_EpsH"/>
    <property type="match status" value="1"/>
</dbReference>
<evidence type="ECO:0008006" key="11">
    <source>
        <dbReference type="Google" id="ProtNLM"/>
    </source>
</evidence>
<feature type="transmembrane region" description="Helical" evidence="8">
    <location>
        <begin position="316"/>
        <end position="337"/>
    </location>
</feature>
<comment type="caution">
    <text evidence="9">The sequence shown here is derived from an EMBL/GenBank/DDBJ whole genome shotgun (WGS) entry which is preliminary data.</text>
</comment>
<feature type="transmembrane region" description="Helical" evidence="8">
    <location>
        <begin position="209"/>
        <end position="228"/>
    </location>
</feature>
<keyword evidence="2" id="KW-1003">Cell membrane</keyword>
<keyword evidence="3" id="KW-0645">Protease</keyword>
<gene>
    <name evidence="9" type="ORF">CKO45_28595</name>
</gene>
<feature type="transmembrane region" description="Helical" evidence="8">
    <location>
        <begin position="125"/>
        <end position="141"/>
    </location>
</feature>
<dbReference type="Proteomes" id="UP000697995">
    <property type="component" value="Unassembled WGS sequence"/>
</dbReference>
<keyword evidence="7 8" id="KW-0472">Membrane</keyword>
<dbReference type="InterPro" id="IPR017540">
    <property type="entry name" value="Exosortase-1"/>
</dbReference>
<dbReference type="Pfam" id="PF09721">
    <property type="entry name" value="Exosortase_EpsH"/>
    <property type="match status" value="1"/>
</dbReference>
<evidence type="ECO:0000256" key="5">
    <source>
        <dbReference type="ARBA" id="ARBA00022801"/>
    </source>
</evidence>
<dbReference type="InterPro" id="IPR026392">
    <property type="entry name" value="Exo/Archaeosortase_dom"/>
</dbReference>
<evidence type="ECO:0000256" key="2">
    <source>
        <dbReference type="ARBA" id="ARBA00022475"/>
    </source>
</evidence>
<reference evidence="9 10" key="1">
    <citation type="journal article" date="2020" name="Microorganisms">
        <title>Osmotic Adaptation and Compatible Solute Biosynthesis of Phototrophic Bacteria as Revealed from Genome Analyses.</title>
        <authorList>
            <person name="Imhoff J.F."/>
            <person name="Rahn T."/>
            <person name="Kunzel S."/>
            <person name="Keller A."/>
            <person name="Neulinger S.C."/>
        </authorList>
    </citation>
    <scope>NUCLEOTIDE SEQUENCE [LARGE SCALE GENOMIC DNA]</scope>
    <source>
        <strain evidence="9 10">DSM 15382</strain>
    </source>
</reference>
<name>A0ABS1D740_9PROT</name>
<protein>
    <recommendedName>
        <fullName evidence="11">Exosortase A</fullName>
    </recommendedName>
</protein>
<feature type="non-terminal residue" evidence="9">
    <location>
        <position position="342"/>
    </location>
</feature>
<feature type="transmembrane region" description="Helical" evidence="8">
    <location>
        <begin position="30"/>
        <end position="52"/>
    </location>
</feature>
<evidence type="ECO:0000256" key="3">
    <source>
        <dbReference type="ARBA" id="ARBA00022670"/>
    </source>
</evidence>
<evidence type="ECO:0000256" key="6">
    <source>
        <dbReference type="ARBA" id="ARBA00022989"/>
    </source>
</evidence>
<feature type="transmembrane region" description="Helical" evidence="8">
    <location>
        <begin position="95"/>
        <end position="113"/>
    </location>
</feature>
<keyword evidence="4 8" id="KW-0812">Transmembrane</keyword>
<proteinExistence type="predicted"/>
<comment type="subcellular location">
    <subcellularLocation>
        <location evidence="1">Cell membrane</location>
        <topology evidence="1">Multi-pass membrane protein</topology>
    </subcellularLocation>
</comment>
<evidence type="ECO:0000256" key="4">
    <source>
        <dbReference type="ARBA" id="ARBA00022692"/>
    </source>
</evidence>